<evidence type="ECO:0000313" key="2">
    <source>
        <dbReference type="Proteomes" id="UP000186268"/>
    </source>
</evidence>
<dbReference type="STRING" id="1873482.Xedl_01430"/>
<proteinExistence type="predicted"/>
<accession>A0A1Q5TUK5</accession>
<sequence length="80" mass="9041">MKAECVIDINVKEIQAQGIKYARDLLIASYIGGFIDKPESEIRDIAKMLDGAAIQLEQEKSDCWINDDFGDKWLSECSDE</sequence>
<protein>
    <submittedName>
        <fullName evidence="1">Uncharacterized protein</fullName>
    </submittedName>
</protein>
<dbReference type="AlphaFoldDB" id="A0A1Q5TUK5"/>
<dbReference type="OrthoDB" id="6449227at2"/>
<dbReference type="Proteomes" id="UP000186268">
    <property type="component" value="Unassembled WGS sequence"/>
</dbReference>
<comment type="caution">
    <text evidence="1">The sequence shown here is derived from an EMBL/GenBank/DDBJ whole genome shotgun (WGS) entry which is preliminary data.</text>
</comment>
<keyword evidence="2" id="KW-1185">Reference proteome</keyword>
<dbReference type="EMBL" id="MKGQ01000007">
    <property type="protein sequence ID" value="OKP03912.1"/>
    <property type="molecule type" value="Genomic_DNA"/>
</dbReference>
<dbReference type="RefSeq" id="WP_074023126.1">
    <property type="nucleotide sequence ID" value="NZ_CAWNAG010000180.1"/>
</dbReference>
<organism evidence="1 2">
    <name type="scientific">Xenorhabdus eapokensis</name>
    <dbReference type="NCBI Taxonomy" id="1873482"/>
    <lineage>
        <taxon>Bacteria</taxon>
        <taxon>Pseudomonadati</taxon>
        <taxon>Pseudomonadota</taxon>
        <taxon>Gammaproteobacteria</taxon>
        <taxon>Enterobacterales</taxon>
        <taxon>Morganellaceae</taxon>
        <taxon>Xenorhabdus</taxon>
    </lineage>
</organism>
<gene>
    <name evidence="1" type="ORF">Xedl_01430</name>
</gene>
<name>A0A1Q5TUK5_9GAMM</name>
<evidence type="ECO:0000313" key="1">
    <source>
        <dbReference type="EMBL" id="OKP03912.1"/>
    </source>
</evidence>
<reference evidence="1 2" key="1">
    <citation type="submission" date="2016-09" db="EMBL/GenBank/DDBJ databases">
        <title>Xenorhabdus thuongxuanensis sp. nov. and Xenorhabdus eapokensis sp. nov., isolated from Steinernema species.</title>
        <authorList>
            <person name="Kaempfer P."/>
            <person name="Tobias N.J."/>
            <person name="Phan Ke L."/>
            <person name="Bode H.B."/>
            <person name="Glaeser S.P."/>
        </authorList>
    </citation>
    <scope>NUCLEOTIDE SEQUENCE [LARGE SCALE GENOMIC DNA]</scope>
    <source>
        <strain evidence="1 2">DL20</strain>
    </source>
</reference>